<keyword evidence="9" id="KW-0964">Secreted</keyword>
<dbReference type="Pfam" id="PF03648">
    <property type="entry name" value="Glyco_hydro_67N"/>
    <property type="match status" value="1"/>
</dbReference>
<dbReference type="InterPro" id="IPR011395">
    <property type="entry name" value="Glyco_hydro_67_aGlcAse"/>
</dbReference>
<dbReference type="EC" id="3.2.1.139" evidence="2 9"/>
<dbReference type="InterPro" id="IPR011100">
    <property type="entry name" value="Glyco_hydro_67_cat"/>
</dbReference>
<evidence type="ECO:0000259" key="13">
    <source>
        <dbReference type="Pfam" id="PF07477"/>
    </source>
</evidence>
<dbReference type="Gene3D" id="3.90.1330.10">
    <property type="entry name" value="Alpha-glucuronidase, C-terminal domain"/>
    <property type="match status" value="1"/>
</dbReference>
<evidence type="ECO:0000259" key="14">
    <source>
        <dbReference type="Pfam" id="PF07488"/>
    </source>
</evidence>
<accession>A0A060TAY8</accession>
<feature type="chain" id="PRO_5005102523" description="Alpha-glucuronidase" evidence="9 11">
    <location>
        <begin position="19"/>
        <end position="840"/>
    </location>
</feature>
<evidence type="ECO:0000256" key="6">
    <source>
        <dbReference type="ARBA" id="ARBA00023295"/>
    </source>
</evidence>
<dbReference type="AlphaFoldDB" id="A0A060TAY8"/>
<feature type="domain" description="Glycosyl hydrolase family 67 C-terminal" evidence="13">
    <location>
        <begin position="470"/>
        <end position="692"/>
    </location>
</feature>
<keyword evidence="6 9" id="KW-0326">Glycosidase</keyword>
<dbReference type="SUPFAM" id="SSF55545">
    <property type="entry name" value="beta-N-acetylhexosaminidase-like domain"/>
    <property type="match status" value="1"/>
</dbReference>
<comment type="subcellular location">
    <subcellularLocation>
        <location evidence="9 11">Secreted</location>
    </subcellularLocation>
</comment>
<dbReference type="Pfam" id="PF07477">
    <property type="entry name" value="Glyco_hydro_67C"/>
    <property type="match status" value="1"/>
</dbReference>
<dbReference type="EMBL" id="HG937694">
    <property type="protein sequence ID" value="CDP37969.1"/>
    <property type="molecule type" value="Genomic_DNA"/>
</dbReference>
<organism evidence="15">
    <name type="scientific">Blastobotrys adeninivorans</name>
    <name type="common">Yeast</name>
    <name type="synonym">Arxula adeninivorans</name>
    <dbReference type="NCBI Taxonomy" id="409370"/>
    <lineage>
        <taxon>Eukaryota</taxon>
        <taxon>Fungi</taxon>
        <taxon>Dikarya</taxon>
        <taxon>Ascomycota</taxon>
        <taxon>Saccharomycotina</taxon>
        <taxon>Dipodascomycetes</taxon>
        <taxon>Dipodascales</taxon>
        <taxon>Trichomonascaceae</taxon>
        <taxon>Blastobotrys</taxon>
    </lineage>
</organism>
<evidence type="ECO:0000256" key="8">
    <source>
        <dbReference type="ARBA" id="ARBA00048838"/>
    </source>
</evidence>
<evidence type="ECO:0000256" key="9">
    <source>
        <dbReference type="PIRNR" id="PIRNR029900"/>
    </source>
</evidence>
<gene>
    <name evidence="11" type="primary">aguA</name>
    <name evidence="15" type="ORF">GNLVRS02_ARAD1D23848g</name>
</gene>
<keyword evidence="7 11" id="KW-0624">Polysaccharide degradation</keyword>
<evidence type="ECO:0000256" key="3">
    <source>
        <dbReference type="ARBA" id="ARBA00022651"/>
    </source>
</evidence>
<evidence type="ECO:0000256" key="11">
    <source>
        <dbReference type="RuleBase" id="RU361198"/>
    </source>
</evidence>
<name>A0A060TAY8_BLAAD</name>
<proteinExistence type="inferred from homology"/>
<dbReference type="SUPFAM" id="SSF51445">
    <property type="entry name" value="(Trans)glycosidases"/>
    <property type="match status" value="1"/>
</dbReference>
<dbReference type="InterPro" id="IPR005154">
    <property type="entry name" value="Glyco_hydro_67_aGlcAse_N"/>
</dbReference>
<feature type="domain" description="Glycosyl hydrolase family 67 catalytic" evidence="14">
    <location>
        <begin position="149"/>
        <end position="468"/>
    </location>
</feature>
<feature type="active site" description="Proton acceptor" evidence="10">
    <location>
        <position position="380"/>
    </location>
</feature>
<dbReference type="FunFam" id="3.90.1330.10:FF:000001">
    <property type="entry name" value="Xylan alpha-1,2-glucuronidase"/>
    <property type="match status" value="1"/>
</dbReference>
<dbReference type="CDD" id="cd02795">
    <property type="entry name" value="CBM6-CBM35-CBM36_like"/>
    <property type="match status" value="1"/>
</dbReference>
<evidence type="ECO:0000256" key="1">
    <source>
        <dbReference type="ARBA" id="ARBA00008833"/>
    </source>
</evidence>
<evidence type="ECO:0000259" key="12">
    <source>
        <dbReference type="Pfam" id="PF03648"/>
    </source>
</evidence>
<reference evidence="15" key="1">
    <citation type="submission" date="2014-02" db="EMBL/GenBank/DDBJ databases">
        <authorList>
            <person name="Genoscope - CEA"/>
        </authorList>
    </citation>
    <scope>NUCLEOTIDE SEQUENCE</scope>
    <source>
        <strain evidence="15">LS3</strain>
    </source>
</reference>
<dbReference type="GO" id="GO:0046559">
    <property type="term" value="F:alpha-glucuronidase activity"/>
    <property type="evidence" value="ECO:0007669"/>
    <property type="project" value="UniProtKB-EC"/>
</dbReference>
<comment type="function">
    <text evidence="11">Alpha-glucuronidase involved in the hydrolysis of xylan, a major structural heterogeneous polysaccharide found in plant biomass representing the second most abundant polysaccharide in the biosphere, after cellulose. Releases 4-O-methylglucuronic acid from xylan.</text>
</comment>
<dbReference type="Pfam" id="PF07488">
    <property type="entry name" value="Glyco_hydro_67M"/>
    <property type="match status" value="1"/>
</dbReference>
<protein>
    <recommendedName>
        <fullName evidence="2 9">Alpha-glucuronidase</fullName>
        <ecNumber evidence="2 9">3.2.1.139</ecNumber>
    </recommendedName>
</protein>
<dbReference type="InterPro" id="IPR011099">
    <property type="entry name" value="Glyco_hydro_67_C"/>
</dbReference>
<evidence type="ECO:0000256" key="7">
    <source>
        <dbReference type="ARBA" id="ARBA00023326"/>
    </source>
</evidence>
<feature type="signal peptide" evidence="9 11">
    <location>
        <begin position="1"/>
        <end position="18"/>
    </location>
</feature>
<dbReference type="InterPro" id="IPR037054">
    <property type="entry name" value="A-glucoronidase_C_sf"/>
</dbReference>
<sequence>MQFLLPLVSLGFLGLAAAENGIDGWLRYAPLPCNHQCKSELPGSIVALNSTQSSPIYVAGAELQKGLKSIYGQQADVSHDKCDSSSSSVVIGTVAQYDRSCGPVKDAIPQLDADGFWIDTRGDQIRILGSNERGALYGTFEYLSMIAQGNMSKVAYATNPSAPLRWTNEWDNMDGSIERGYGGSSIFFANGTVVEDLTRVQQYGRLLASLRINTVVINNVNANASLLTSENIKGLGRVADTFRPWGIQVAAALNFASPKTVGGLDTFDPLDDSVIKFWSNITDSIYTQVPDFAGYLVKASSEGQPGPSTYNRTLSDAANLFANALEPYGGVVMFRAFVYDQLNESNWDADRAKAAVDYFKPLDGKFKDNVVVQIKYGPIDFQVREPASPLFANLPNTNTAIELEITQEYLGQQSHLVYLAPLWKELLDFDLRADNKSSKVQDVVTGKRFNRLLGGFAGVVNVGSNSTWLGSHLSMSNLYAYGRLAWNPADDPRSILQDWIRLTFGMDEKVVNVITQMSMESWPAYENYSGNLGIQTLTDILYTHYGPNPASQDNNGWGQWTRADHNTIGMDRTVSNGTGYSGQYPSEIAAMYENIETTPDNLLLWFHHVNYTQPLKSGKTVIQHFYDAHYDGAETANSFPAMWQTLKGKIDDERYDHVLHRLEYQAGHSLVWRDAIVNFYHNLSGIGDTSKRVGYHPWRIEAEDMTLDGYKPYTVSPFETASGSVAIVTSTNTTVGTASTHVNFPSGKYDLAINYYDLYGGQSQWKVYLNDKKIGEWQGNMENVLSHNPSIYLDGHSATRIKFKDVNVKKGDVLKIVGTPDGIEPAPLDYVAFLPGGIID</sequence>
<keyword evidence="9 11" id="KW-0732">Signal</keyword>
<feature type="active site" description="Proton donor" evidence="10">
    <location>
        <position position="302"/>
    </location>
</feature>
<evidence type="ECO:0000256" key="2">
    <source>
        <dbReference type="ARBA" id="ARBA00012271"/>
    </source>
</evidence>
<dbReference type="Gene3D" id="3.30.379.10">
    <property type="entry name" value="Chitobiase/beta-hexosaminidase domain 2-like"/>
    <property type="match status" value="1"/>
</dbReference>
<dbReference type="PANTHER" id="PTHR39207">
    <property type="entry name" value="ALPHA-GLUCURONIDASE A"/>
    <property type="match status" value="1"/>
</dbReference>
<dbReference type="GO" id="GO:0045493">
    <property type="term" value="P:xylan catabolic process"/>
    <property type="evidence" value="ECO:0007669"/>
    <property type="project" value="UniProtKB-KW"/>
</dbReference>
<dbReference type="Gene3D" id="3.20.20.80">
    <property type="entry name" value="Glycosidases"/>
    <property type="match status" value="1"/>
</dbReference>
<dbReference type="InterPro" id="IPR029018">
    <property type="entry name" value="Hex-like_dom2"/>
</dbReference>
<reference evidence="15" key="2">
    <citation type="submission" date="2014-06" db="EMBL/GenBank/DDBJ databases">
        <title>The complete genome of Blastobotrys (Arxula) adeninivorans LS3 - a yeast of biotechnological interest.</title>
        <authorList>
            <person name="Kunze G."/>
            <person name="Gaillardin C."/>
            <person name="Czernicka M."/>
            <person name="Durrens P."/>
            <person name="Martin T."/>
            <person name="Boer E."/>
            <person name="Gabaldon T."/>
            <person name="Cruz J."/>
            <person name="Talla E."/>
            <person name="Marck C."/>
            <person name="Goffeau A."/>
            <person name="Barbe V."/>
            <person name="Baret P."/>
            <person name="Baronian K."/>
            <person name="Beier S."/>
            <person name="Bleykasten C."/>
            <person name="Bode R."/>
            <person name="Casaregola S."/>
            <person name="Despons L."/>
            <person name="Fairhead C."/>
            <person name="Giersberg M."/>
            <person name="Gierski P."/>
            <person name="Hahnel U."/>
            <person name="Hartmann A."/>
            <person name="Jankowska D."/>
            <person name="Jubin C."/>
            <person name="Jung P."/>
            <person name="Lafontaine I."/>
            <person name="Leh-Louis V."/>
            <person name="Lemaire M."/>
            <person name="Marcet-Houben M."/>
            <person name="Mascher M."/>
            <person name="Morel G."/>
            <person name="Richard G.-F."/>
            <person name="Riechen J."/>
            <person name="Sacerdot C."/>
            <person name="Sarkar A."/>
            <person name="Savel G."/>
            <person name="Schacherer J."/>
            <person name="Sherman D."/>
            <person name="Straub M.-L."/>
            <person name="Stein N."/>
            <person name="Thierry A."/>
            <person name="Trautwein-Schult A."/>
            <person name="Westhof E."/>
            <person name="Worch S."/>
            <person name="Dujon B."/>
            <person name="Souciet J.-L."/>
            <person name="Wincker P."/>
            <person name="Scholz U."/>
            <person name="Neuveglise N."/>
        </authorList>
    </citation>
    <scope>NUCLEOTIDE SEQUENCE</scope>
    <source>
        <strain evidence="15">LS3</strain>
    </source>
</reference>
<evidence type="ECO:0000256" key="4">
    <source>
        <dbReference type="ARBA" id="ARBA00022801"/>
    </source>
</evidence>
<comment type="similarity">
    <text evidence="1 9 11">Belongs to the glycosyl hydrolase 67 family.</text>
</comment>
<dbReference type="PANTHER" id="PTHR39207:SF1">
    <property type="entry name" value="ALPHA-GLUCURONIDASE A"/>
    <property type="match status" value="1"/>
</dbReference>
<feature type="active site" description="Proton acceptor" evidence="10">
    <location>
        <position position="408"/>
    </location>
</feature>
<evidence type="ECO:0000256" key="5">
    <source>
        <dbReference type="ARBA" id="ARBA00023277"/>
    </source>
</evidence>
<comment type="catalytic activity">
    <reaction evidence="8 9 11">
        <text>an alpha-D-glucuronoside + H2O = D-glucuronate + an alcohol</text>
        <dbReference type="Rhea" id="RHEA:20005"/>
        <dbReference type="ChEBI" id="CHEBI:15377"/>
        <dbReference type="ChEBI" id="CHEBI:30879"/>
        <dbReference type="ChEBI" id="CHEBI:58720"/>
        <dbReference type="ChEBI" id="CHEBI:58899"/>
        <dbReference type="EC" id="3.2.1.139"/>
    </reaction>
</comment>
<keyword evidence="3 9" id="KW-0858">Xylan degradation</keyword>
<dbReference type="PIRSF" id="PIRSF029900">
    <property type="entry name" value="Alpha-glucuronds"/>
    <property type="match status" value="1"/>
</dbReference>
<dbReference type="InterPro" id="IPR017853">
    <property type="entry name" value="GH"/>
</dbReference>
<evidence type="ECO:0000256" key="10">
    <source>
        <dbReference type="PIRSR" id="PIRSR029900-1"/>
    </source>
</evidence>
<feature type="domain" description="Alpha glucuronidase N-terminal" evidence="12">
    <location>
        <begin position="24"/>
        <end position="142"/>
    </location>
</feature>
<keyword evidence="4 9" id="KW-0378">Hydrolase</keyword>
<keyword evidence="5 11" id="KW-0119">Carbohydrate metabolism</keyword>
<evidence type="ECO:0000313" key="15">
    <source>
        <dbReference type="EMBL" id="CDP37969.1"/>
    </source>
</evidence>
<dbReference type="GO" id="GO:0005576">
    <property type="term" value="C:extracellular region"/>
    <property type="evidence" value="ECO:0007669"/>
    <property type="project" value="UniProtKB-SubCell"/>
</dbReference>